<protein>
    <submittedName>
        <fullName evidence="2">Uncharacterized protein</fullName>
    </submittedName>
</protein>
<dbReference type="Proteomes" id="UP000326340">
    <property type="component" value="Unassembled WGS sequence"/>
</dbReference>
<organism evidence="2 3">
    <name type="scientific">Colletotrichum shisoi</name>
    <dbReference type="NCBI Taxonomy" id="2078593"/>
    <lineage>
        <taxon>Eukaryota</taxon>
        <taxon>Fungi</taxon>
        <taxon>Dikarya</taxon>
        <taxon>Ascomycota</taxon>
        <taxon>Pezizomycotina</taxon>
        <taxon>Sordariomycetes</taxon>
        <taxon>Hypocreomycetidae</taxon>
        <taxon>Glomerellales</taxon>
        <taxon>Glomerellaceae</taxon>
        <taxon>Colletotrichum</taxon>
        <taxon>Colletotrichum destructivum species complex</taxon>
    </lineage>
</organism>
<comment type="caution">
    <text evidence="2">The sequence shown here is derived from an EMBL/GenBank/DDBJ whole genome shotgun (WGS) entry which is preliminary data.</text>
</comment>
<evidence type="ECO:0000313" key="3">
    <source>
        <dbReference type="Proteomes" id="UP000326340"/>
    </source>
</evidence>
<proteinExistence type="predicted"/>
<name>A0A5Q4BJ25_9PEZI</name>
<keyword evidence="3" id="KW-1185">Reference proteome</keyword>
<dbReference type="AlphaFoldDB" id="A0A5Q4BJ25"/>
<sequence length="64" mass="7134">MKLPMATNRPIWTMALTSVSMTHRRAAERTTDHATPSYVQEKAQGAETRDGHREQPCLVPNLGS</sequence>
<accession>A0A5Q4BJ25</accession>
<gene>
    <name evidence="2" type="ORF">CSHISOI_08503</name>
</gene>
<dbReference type="EMBL" id="PUHP01001044">
    <property type="protein sequence ID" value="TQN66940.1"/>
    <property type="molecule type" value="Genomic_DNA"/>
</dbReference>
<reference evidence="2 3" key="1">
    <citation type="journal article" date="2019" name="Sci. Rep.">
        <title>Colletotrichum shisoi sp. nov., an anthracnose pathogen of Perilla frutescens in Japan: molecular phylogenetic, morphological and genomic evidence.</title>
        <authorList>
            <person name="Gan P."/>
            <person name="Tsushima A."/>
            <person name="Hiroyama R."/>
            <person name="Narusaka M."/>
            <person name="Takano Y."/>
            <person name="Narusaka Y."/>
            <person name="Kawaradani M."/>
            <person name="Damm U."/>
            <person name="Shirasu K."/>
        </authorList>
    </citation>
    <scope>NUCLEOTIDE SEQUENCE [LARGE SCALE GENOMIC DNA]</scope>
    <source>
        <strain evidence="2 3">PG-2018a</strain>
    </source>
</reference>
<feature type="region of interest" description="Disordered" evidence="1">
    <location>
        <begin position="42"/>
        <end position="64"/>
    </location>
</feature>
<evidence type="ECO:0000313" key="2">
    <source>
        <dbReference type="EMBL" id="TQN66940.1"/>
    </source>
</evidence>
<evidence type="ECO:0000256" key="1">
    <source>
        <dbReference type="SAM" id="MobiDB-lite"/>
    </source>
</evidence>